<feature type="domain" description="Glycosyl hydrolase family 95 N-terminal" evidence="2">
    <location>
        <begin position="26"/>
        <end position="270"/>
    </location>
</feature>
<dbReference type="Pfam" id="PF21307">
    <property type="entry name" value="Glyco_hydro_95_C"/>
    <property type="match status" value="1"/>
</dbReference>
<evidence type="ECO:0008006" key="7">
    <source>
        <dbReference type="Google" id="ProtNLM"/>
    </source>
</evidence>
<dbReference type="PIRSF" id="PIRSF007663">
    <property type="entry name" value="UCP007663"/>
    <property type="match status" value="1"/>
</dbReference>
<accession>A0AAN9YPC7</accession>
<organism evidence="5 6">
    <name type="scientific">Diatrype stigma</name>
    <dbReference type="NCBI Taxonomy" id="117547"/>
    <lineage>
        <taxon>Eukaryota</taxon>
        <taxon>Fungi</taxon>
        <taxon>Dikarya</taxon>
        <taxon>Ascomycota</taxon>
        <taxon>Pezizomycotina</taxon>
        <taxon>Sordariomycetes</taxon>
        <taxon>Xylariomycetidae</taxon>
        <taxon>Xylariales</taxon>
        <taxon>Diatrypaceae</taxon>
        <taxon>Diatrype</taxon>
    </lineage>
</organism>
<evidence type="ECO:0000313" key="6">
    <source>
        <dbReference type="Proteomes" id="UP001320420"/>
    </source>
</evidence>
<dbReference type="InterPro" id="IPR012341">
    <property type="entry name" value="6hp_glycosidase-like_sf"/>
</dbReference>
<reference evidence="5 6" key="1">
    <citation type="submission" date="2024-02" db="EMBL/GenBank/DDBJ databases">
        <title>De novo assembly and annotation of 12 fungi associated with fruit tree decline syndrome in Ontario, Canada.</title>
        <authorList>
            <person name="Sulman M."/>
            <person name="Ellouze W."/>
            <person name="Ilyukhin E."/>
        </authorList>
    </citation>
    <scope>NUCLEOTIDE SEQUENCE [LARGE SCALE GENOMIC DNA]</scope>
    <source>
        <strain evidence="5 6">M11/M66-122</strain>
    </source>
</reference>
<dbReference type="InterPro" id="IPR049053">
    <property type="entry name" value="AFCA-like_C"/>
</dbReference>
<dbReference type="AlphaFoldDB" id="A0AAN9YPC7"/>
<dbReference type="GO" id="GO:0004560">
    <property type="term" value="F:alpha-L-fucosidase activity"/>
    <property type="evidence" value="ECO:0007669"/>
    <property type="project" value="InterPro"/>
</dbReference>
<feature type="signal peptide" evidence="1">
    <location>
        <begin position="1"/>
        <end position="18"/>
    </location>
</feature>
<evidence type="ECO:0000259" key="3">
    <source>
        <dbReference type="Pfam" id="PF21307"/>
    </source>
</evidence>
<keyword evidence="6" id="KW-1185">Reference proteome</keyword>
<dbReference type="Gene3D" id="2.70.98.50">
    <property type="entry name" value="putative glycoside hydrolase family protein from bacillus halodurans"/>
    <property type="match status" value="1"/>
</dbReference>
<dbReference type="EMBL" id="JAKJXP020000042">
    <property type="protein sequence ID" value="KAK7752031.1"/>
    <property type="molecule type" value="Genomic_DNA"/>
</dbReference>
<feature type="chain" id="PRO_5042885203" description="Glycosyl hydrolase family 95 N-terminal domain-containing protein" evidence="1">
    <location>
        <begin position="19"/>
        <end position="822"/>
    </location>
</feature>
<comment type="caution">
    <text evidence="5">The sequence shown here is derived from an EMBL/GenBank/DDBJ whole genome shotgun (WGS) entry which is preliminary data.</text>
</comment>
<dbReference type="GO" id="GO:0005975">
    <property type="term" value="P:carbohydrate metabolic process"/>
    <property type="evidence" value="ECO:0007669"/>
    <property type="project" value="InterPro"/>
</dbReference>
<dbReference type="PANTHER" id="PTHR31084">
    <property type="entry name" value="ALPHA-L-FUCOSIDASE 2"/>
    <property type="match status" value="1"/>
</dbReference>
<dbReference type="Pfam" id="PF14498">
    <property type="entry name" value="Glyco_hyd_65N_2"/>
    <property type="match status" value="1"/>
</dbReference>
<dbReference type="SUPFAM" id="SSF48208">
    <property type="entry name" value="Six-hairpin glycosidases"/>
    <property type="match status" value="1"/>
</dbReference>
<feature type="domain" description="Alpha fucosidase A-like C-terminal" evidence="3">
    <location>
        <begin position="719"/>
        <end position="819"/>
    </location>
</feature>
<protein>
    <recommendedName>
        <fullName evidence="7">Glycosyl hydrolase family 95 N-terminal domain-containing protein</fullName>
    </recommendedName>
</protein>
<dbReference type="InterPro" id="IPR016518">
    <property type="entry name" value="Alpha-L-fucosidase"/>
</dbReference>
<dbReference type="InterPro" id="IPR054363">
    <property type="entry name" value="GH95_cat"/>
</dbReference>
<dbReference type="PANTHER" id="PTHR31084:SF0">
    <property type="entry name" value="ALPHA-L-FUCOSIDASE 2"/>
    <property type="match status" value="1"/>
</dbReference>
<dbReference type="InterPro" id="IPR008928">
    <property type="entry name" value="6-hairpin_glycosidase_sf"/>
</dbReference>
<dbReference type="Pfam" id="PF22124">
    <property type="entry name" value="Glyco_hydro_95_cat"/>
    <property type="match status" value="1"/>
</dbReference>
<dbReference type="Gene3D" id="2.60.40.1180">
    <property type="entry name" value="Golgi alpha-mannosidase II"/>
    <property type="match status" value="1"/>
</dbReference>
<evidence type="ECO:0000313" key="5">
    <source>
        <dbReference type="EMBL" id="KAK7752031.1"/>
    </source>
</evidence>
<feature type="domain" description="Glycosyl hydrolase family 95 catalytic" evidence="4">
    <location>
        <begin position="291"/>
        <end position="717"/>
    </location>
</feature>
<evidence type="ECO:0000256" key="1">
    <source>
        <dbReference type="SAM" id="SignalP"/>
    </source>
</evidence>
<dbReference type="InterPro" id="IPR027414">
    <property type="entry name" value="GH95_N_dom"/>
</dbReference>
<evidence type="ECO:0000259" key="2">
    <source>
        <dbReference type="Pfam" id="PF14498"/>
    </source>
</evidence>
<dbReference type="Gene3D" id="1.50.10.10">
    <property type="match status" value="1"/>
</dbReference>
<keyword evidence="1" id="KW-0732">Signal</keyword>
<evidence type="ECO:0000259" key="4">
    <source>
        <dbReference type="Pfam" id="PF22124"/>
    </source>
</evidence>
<sequence length="822" mass="89499">MMIFHVAISLSIISSCYAASQASHLLWYSAPADQDFLSALPIGTGRLGASIHGYTDQELILLNEDSLWSGGPIDRVNPKALNALPLIREQLNIGNLTEAGRTWQENFIGTPTTGMRAYQPAGELRLDFPHVLNGTAHYNHSLDISSAMSTLSYVYGNVTYTREAFGNAPANVMAFHLKASQPGALSFNVSLTRQQNVTAQSVDLDGLSLSLSGHGSQDDYYKFASQARLILPDITTGYRSAATVRANETALIVQGASEAWLIYDAESSFYNPDASLEEILNARLDAAAERGYQALRSEAISDYQQYYGRTFLDLGDSGANGQLETPRRLENWKRASNANATGDPELLALAFNMGKYLLVQSSRPGTLPANLQGVWNRDFAPAWDSKFTININLEMNYWLAQPLNMPEISEPVYDLLDRMRERGADVARRMYGVGDGGGFTCHHNTDITADCVPFHQNHIDSPFPLGGAWLAFEAIEQFRFTGDLDFARNRALPILRDAVAFIRSFATRDNATGEWWVTSPSCSPENSYYIPEGMSVANDTTGLDGQGILGDRAIMWEATTGYLEILRATAETNDRVEEEIAAVEDFRAHIQPPETGSFGQMLEWSAEFRENQPGHRHFTPFIGVQPGSWISPLRNASAAEAARVLLKHRMDSGAGGTSWSVAWASILHARLFDAAGAMSSAAAYLSTWVFPSLLSRNGGYFQMDANSGIAAAVVEMLLQSHAGAVHLGPALPQPDTDVGGFDDGARVSAAGSLQGWAARGGFLVDMAWRDGRVSEARIRSLKGNPLAVRVQDGSRAFKINGKEVADGAVLETTVGETYVVSF</sequence>
<gene>
    <name evidence="5" type="ORF">SLS62_005994</name>
</gene>
<dbReference type="Proteomes" id="UP001320420">
    <property type="component" value="Unassembled WGS sequence"/>
</dbReference>
<name>A0AAN9YPC7_9PEZI</name>
<proteinExistence type="predicted"/>
<dbReference type="InterPro" id="IPR013780">
    <property type="entry name" value="Glyco_hydro_b"/>
</dbReference>